<dbReference type="GO" id="GO:0004525">
    <property type="term" value="F:ribonuclease III activity"/>
    <property type="evidence" value="ECO:0007669"/>
    <property type="project" value="InterPro"/>
</dbReference>
<dbReference type="EMBL" id="ML735357">
    <property type="protein sequence ID" value="KAE8384735.1"/>
    <property type="molecule type" value="Genomic_DNA"/>
</dbReference>
<feature type="domain" description="RNase III" evidence="2">
    <location>
        <begin position="22"/>
        <end position="154"/>
    </location>
</feature>
<accession>A0A5N7BSD1</accession>
<dbReference type="GO" id="GO:0006396">
    <property type="term" value="P:RNA processing"/>
    <property type="evidence" value="ECO:0007669"/>
    <property type="project" value="InterPro"/>
</dbReference>
<protein>
    <recommendedName>
        <fullName evidence="2">RNase III domain-containing protein</fullName>
    </recommendedName>
</protein>
<dbReference type="SUPFAM" id="SSF69065">
    <property type="entry name" value="RNase III domain-like"/>
    <property type="match status" value="1"/>
</dbReference>
<proteinExistence type="predicted"/>
<gene>
    <name evidence="3" type="ORF">BDV23DRAFT_188916</name>
</gene>
<evidence type="ECO:0000259" key="2">
    <source>
        <dbReference type="SMART" id="SM00535"/>
    </source>
</evidence>
<sequence>MATPQHTKIVQDRLGYTFKIEELLTQALTAAGKGGNKDGSNIRGNSRLAHLGNFLIQFLSVYVGYTLDSTREESSKLNVQFGSTEHCARVAERADLDKCLNYDTRKGAKSALVLRKAIYAIAAAIFLDSQSIDAVVLAMKNLGLFAPDEAVIDPRMLSVDRTTACQSIHDTVMTCFRTGVTSDILRNNDHLNSVQPQISTLAERTSTDLIEDHGWNGVSVNGTDDIQPIPGIVRQGPIETIRAPVEEIYPTGQNQDILEKALDDANALLGMDNINDLSMLDILSNNSTPCGSATVDPGNRAIELQETPNSAKRRRVTPNSASTDGIQTSRDDCLSGIERQLSLCIAKEAQRCIAHGVPTPDPTILENTLRARIKRLNKRQANVLMLIKISIGNSYSIAALQQLRDSQWTQDDMPRLHIKNGISIHERFRLISVLDDKIAYYKLLRRYHIFHLYQDCTGPSSRAATEFVHVDPEEFQRTKKPGNPGNNAKAEVTKFMLSAIYPNLNETMDGYATKYKNVTKLQTLGRRFQALANRFGMGVLGLLPFGGMAKPLDMEISETMIAEVPETAFNTFVTVLDEVEGETLKALSGMVSPIIDQLIYGYAPCDRMHPTEGIHLEQILTYPKGSDALLRILNSSFGTQ</sequence>
<name>A0A5N7BSD1_PETAA</name>
<dbReference type="Gene3D" id="1.10.1520.10">
    <property type="entry name" value="Ribonuclease III domain"/>
    <property type="match status" value="1"/>
</dbReference>
<reference evidence="3" key="1">
    <citation type="submission" date="2019-04" db="EMBL/GenBank/DDBJ databases">
        <title>Friends and foes A comparative genomics studyof 23 Aspergillus species from section Flavi.</title>
        <authorList>
            <consortium name="DOE Joint Genome Institute"/>
            <person name="Kjaerbolling I."/>
            <person name="Vesth T."/>
            <person name="Frisvad J.C."/>
            <person name="Nybo J.L."/>
            <person name="Theobald S."/>
            <person name="Kildgaard S."/>
            <person name="Isbrandt T."/>
            <person name="Kuo A."/>
            <person name="Sato A."/>
            <person name="Lyhne E.K."/>
            <person name="Kogle M.E."/>
            <person name="Wiebenga A."/>
            <person name="Kun R.S."/>
            <person name="Lubbers R.J."/>
            <person name="Makela M.R."/>
            <person name="Barry K."/>
            <person name="Chovatia M."/>
            <person name="Clum A."/>
            <person name="Daum C."/>
            <person name="Haridas S."/>
            <person name="He G."/>
            <person name="LaButti K."/>
            <person name="Lipzen A."/>
            <person name="Mondo S."/>
            <person name="Riley R."/>
            <person name="Salamov A."/>
            <person name="Simmons B.A."/>
            <person name="Magnuson J.K."/>
            <person name="Henrissat B."/>
            <person name="Mortensen U.H."/>
            <person name="Larsen T.O."/>
            <person name="Devries R.P."/>
            <person name="Grigoriev I.V."/>
            <person name="Machida M."/>
            <person name="Baker S.E."/>
            <person name="Andersen M.R."/>
        </authorList>
    </citation>
    <scope>NUCLEOTIDE SEQUENCE [LARGE SCALE GENOMIC DNA]</scope>
    <source>
        <strain evidence="3">IBT 14317</strain>
    </source>
</reference>
<evidence type="ECO:0000313" key="3">
    <source>
        <dbReference type="EMBL" id="KAE8384735.1"/>
    </source>
</evidence>
<evidence type="ECO:0000256" key="1">
    <source>
        <dbReference type="SAM" id="MobiDB-lite"/>
    </source>
</evidence>
<feature type="region of interest" description="Disordered" evidence="1">
    <location>
        <begin position="307"/>
        <end position="327"/>
    </location>
</feature>
<dbReference type="InterPro" id="IPR000999">
    <property type="entry name" value="RNase_III_dom"/>
</dbReference>
<feature type="compositionally biased region" description="Polar residues" evidence="1">
    <location>
        <begin position="317"/>
        <end position="327"/>
    </location>
</feature>
<dbReference type="InterPro" id="IPR036389">
    <property type="entry name" value="RNase_III_sf"/>
</dbReference>
<dbReference type="OrthoDB" id="67027at2759"/>
<dbReference type="Proteomes" id="UP000326877">
    <property type="component" value="Unassembled WGS sequence"/>
</dbReference>
<dbReference type="SMART" id="SM00535">
    <property type="entry name" value="RIBOc"/>
    <property type="match status" value="1"/>
</dbReference>
<organism evidence="3">
    <name type="scientific">Petromyces alliaceus</name>
    <name type="common">Aspergillus alliaceus</name>
    <dbReference type="NCBI Taxonomy" id="209559"/>
    <lineage>
        <taxon>Eukaryota</taxon>
        <taxon>Fungi</taxon>
        <taxon>Dikarya</taxon>
        <taxon>Ascomycota</taxon>
        <taxon>Pezizomycotina</taxon>
        <taxon>Eurotiomycetes</taxon>
        <taxon>Eurotiomycetidae</taxon>
        <taxon>Eurotiales</taxon>
        <taxon>Aspergillaceae</taxon>
        <taxon>Aspergillus</taxon>
        <taxon>Aspergillus subgen. Circumdati</taxon>
    </lineage>
</organism>
<dbReference type="AlphaFoldDB" id="A0A5N7BSD1"/>